<dbReference type="PANTHER" id="PTHR45997:SF1">
    <property type="entry name" value="DNA LIGASE 4"/>
    <property type="match status" value="1"/>
</dbReference>
<dbReference type="EMBL" id="KE504147">
    <property type="protein sequence ID" value="EPT00675.1"/>
    <property type="molecule type" value="Genomic_DNA"/>
</dbReference>
<keyword evidence="13" id="KW-0539">Nucleus</keyword>
<dbReference type="FunCoup" id="S8FQX5">
    <property type="interactions" value="255"/>
</dbReference>
<dbReference type="NCBIfam" id="TIGR00574">
    <property type="entry name" value="dnl1"/>
    <property type="match status" value="1"/>
</dbReference>
<dbReference type="InterPro" id="IPR029710">
    <property type="entry name" value="LIG4"/>
</dbReference>
<feature type="domain" description="BRCT" evidence="19">
    <location>
        <begin position="910"/>
        <end position="1020"/>
    </location>
</feature>
<feature type="compositionally biased region" description="Acidic residues" evidence="17">
    <location>
        <begin position="855"/>
        <end position="865"/>
    </location>
</feature>
<dbReference type="AlphaFoldDB" id="S8FQX5"/>
<dbReference type="STRING" id="743788.S8FQX5"/>
<dbReference type="Pfam" id="PF01068">
    <property type="entry name" value="DNA_ligase_A_M"/>
    <property type="match status" value="1"/>
</dbReference>
<feature type="compositionally biased region" description="Acidic residues" evidence="17">
    <location>
        <begin position="800"/>
        <end position="816"/>
    </location>
</feature>
<feature type="compositionally biased region" description="Acidic residues" evidence="17">
    <location>
        <begin position="839"/>
        <end position="848"/>
    </location>
</feature>
<dbReference type="PANTHER" id="PTHR45997">
    <property type="entry name" value="DNA LIGASE 4"/>
    <property type="match status" value="1"/>
</dbReference>
<keyword evidence="7 15" id="KW-0547">Nucleotide-binding</keyword>
<dbReference type="InterPro" id="IPR001357">
    <property type="entry name" value="BRCT_dom"/>
</dbReference>
<comment type="similarity">
    <text evidence="3 16">Belongs to the ATP-dependent DNA ligase family.</text>
</comment>
<gene>
    <name evidence="20" type="ORF">FOMPIDRAFT_1036634</name>
</gene>
<dbReference type="Gene3D" id="2.40.50.140">
    <property type="entry name" value="Nucleic acid-binding proteins"/>
    <property type="match status" value="1"/>
</dbReference>
<dbReference type="InterPro" id="IPR012309">
    <property type="entry name" value="DNA_ligase_ATP-dep_C"/>
</dbReference>
<dbReference type="InterPro" id="IPR044125">
    <property type="entry name" value="Adenylation_DNA_ligase_IV"/>
</dbReference>
<evidence type="ECO:0000256" key="7">
    <source>
        <dbReference type="ARBA" id="ARBA00022741"/>
    </source>
</evidence>
<sequence>MLPTPAPSSPPSSPKLAAVTAENHDIVYSAPPKNRGSAPFHVLAALFDKLQTERKPEKRRKLLESWFNHWREEKGYDLYPVLRLILPQKDRERAVYGLREKNLAKTYIRLIPLGMKDPDSVRMLNWKKPTERNKSSGDFPTVLYEVISKRSSVIDGSLTVDDINNVLDELSANMGKSEIQARIMQRVYNCSTPEEQKWIVRIILKDMQIYVKETTVFAVFHPDAHDLYNTCSDLKKIAWELWDPARRLNDEDKAVQLFRAFAPMLCKRPTRRIEESVKEMQGRTFIIEEKLDGERMQLHKRGNEYFYCSRKGKDYTYLYGKHVGTGSLTPYIHAAFDPRVDEIILDGEMLVWDPVSERNLPFGTLKTAALDQSKKQHNPRPCFKVFDLLYLNGMSLVHKSLKFRKRNLRSCLREVPGRIEFVSEREGKTAKDVRVRMEEIMAERGEGLVLKHPDSQYILNGRNKDWIKVKPEYMDNMGETVDVLVVAGNYGTGRRAGGVSTLICAVFDDRRTEGDEPMYSTFVRIGTGLSYADYIWLRTKPWKEWDPKNPPRFIETSKKGIDDKGDVYLNPQDSFILKVKAAEITTTDLYHVGLTMRFPRALQIRDDLELGNCVTATAILQSVRSERKRKMEPGDDKPKKKQKAVRKPVTVMPEYRGVSLKDVPVESDLFKGMKFMVASDPKSRTGEKDKSELLRLIHVNGGSYAQVARNDPSLLVVYGGASTPYDIKLIMDKDVCDIIRPQWILDSIAKGETVPLTKRYLFHATTRRRTTQEDDEDDDTEDEEHEQPSTSAATPASTQEGEDDDKTEDEEEDPELSEWFKIKEKTSKRPEVQSPASDSETEADSDNEDVTRNEDADEQGDGDDWVDVKPTDPSGSSPIDAASSQLEGAHISQVDDAARMGEDDGAMEYDQELIFKHLCFYLDSPNNARKYGMAVKSKHEADISANFEQVAALIKTNGGKITDLDEPKLTHIIVDKRDTSRRLELMRLTSKPKRRHLVISEFIQACLDEDTLLDEDEFAP</sequence>
<dbReference type="Proteomes" id="UP000015241">
    <property type="component" value="Unassembled WGS sequence"/>
</dbReference>
<dbReference type="InterPro" id="IPR012340">
    <property type="entry name" value="NA-bd_OB-fold"/>
</dbReference>
<dbReference type="GO" id="GO:0006310">
    <property type="term" value="P:DNA recombination"/>
    <property type="evidence" value="ECO:0007669"/>
    <property type="project" value="UniProtKB-KW"/>
</dbReference>
<dbReference type="PROSITE" id="PS00697">
    <property type="entry name" value="DNA_LIGASE_A1"/>
    <property type="match status" value="1"/>
</dbReference>
<dbReference type="Pfam" id="PF04679">
    <property type="entry name" value="DNA_ligase_A_C"/>
    <property type="match status" value="1"/>
</dbReference>
<dbReference type="SUPFAM" id="SSF56091">
    <property type="entry name" value="DNA ligase/mRNA capping enzyme, catalytic domain"/>
    <property type="match status" value="1"/>
</dbReference>
<dbReference type="CDD" id="cd18435">
    <property type="entry name" value="BRCT_BRC1_like_rpt1"/>
    <property type="match status" value="1"/>
</dbReference>
<dbReference type="InterPro" id="IPR016059">
    <property type="entry name" value="DNA_ligase_ATP-dep_CS"/>
</dbReference>
<feature type="compositionally biased region" description="Acidic residues" evidence="17">
    <location>
        <begin position="773"/>
        <end position="785"/>
    </location>
</feature>
<dbReference type="GO" id="GO:0003677">
    <property type="term" value="F:DNA binding"/>
    <property type="evidence" value="ECO:0007669"/>
    <property type="project" value="InterPro"/>
</dbReference>
<dbReference type="GO" id="GO:0006297">
    <property type="term" value="P:nucleotide-excision repair, DNA gap filling"/>
    <property type="evidence" value="ECO:0007669"/>
    <property type="project" value="TreeGrafter"/>
</dbReference>
<protein>
    <recommendedName>
        <fullName evidence="15">DNA ligase</fullName>
        <ecNumber evidence="15">6.5.1.1</ecNumber>
    </recommendedName>
</protein>
<dbReference type="InParanoid" id="S8FQX5"/>
<keyword evidence="4 15" id="KW-0436">Ligase</keyword>
<dbReference type="SUPFAM" id="SSF52113">
    <property type="entry name" value="BRCT domain"/>
    <property type="match status" value="2"/>
</dbReference>
<dbReference type="Gene3D" id="3.30.470.30">
    <property type="entry name" value="DNA ligase/mRNA capping enzyme"/>
    <property type="match status" value="1"/>
</dbReference>
<proteinExistence type="inferred from homology"/>
<dbReference type="OrthoDB" id="151490at2759"/>
<evidence type="ECO:0000256" key="15">
    <source>
        <dbReference type="RuleBase" id="RU000617"/>
    </source>
</evidence>
<evidence type="ECO:0000256" key="5">
    <source>
        <dbReference type="ARBA" id="ARBA00022723"/>
    </source>
</evidence>
<dbReference type="CDD" id="cd07903">
    <property type="entry name" value="Adenylation_DNA_ligase_IV"/>
    <property type="match status" value="1"/>
</dbReference>
<dbReference type="GO" id="GO:0071897">
    <property type="term" value="P:DNA biosynthetic process"/>
    <property type="evidence" value="ECO:0007669"/>
    <property type="project" value="InterPro"/>
</dbReference>
<dbReference type="InterPro" id="IPR036420">
    <property type="entry name" value="BRCT_dom_sf"/>
</dbReference>
<dbReference type="InterPro" id="IPR000977">
    <property type="entry name" value="DNA_ligase_ATP-dep"/>
</dbReference>
<evidence type="ECO:0000256" key="8">
    <source>
        <dbReference type="ARBA" id="ARBA00022763"/>
    </source>
</evidence>
<dbReference type="HOGENOM" id="CLU_004844_1_0_1"/>
<evidence type="ECO:0000256" key="12">
    <source>
        <dbReference type="ARBA" id="ARBA00023204"/>
    </source>
</evidence>
<keyword evidence="21" id="KW-1185">Reference proteome</keyword>
<evidence type="ECO:0000256" key="16">
    <source>
        <dbReference type="RuleBase" id="RU004196"/>
    </source>
</evidence>
<feature type="region of interest" description="Disordered" evidence="17">
    <location>
        <begin position="767"/>
        <end position="890"/>
    </location>
</feature>
<evidence type="ECO:0000313" key="21">
    <source>
        <dbReference type="Proteomes" id="UP000015241"/>
    </source>
</evidence>
<dbReference type="GO" id="GO:0006303">
    <property type="term" value="P:double-strand break repair via nonhomologous end joining"/>
    <property type="evidence" value="ECO:0007669"/>
    <property type="project" value="TreeGrafter"/>
</dbReference>
<dbReference type="Pfam" id="PF04675">
    <property type="entry name" value="DNA_ligase_A_N"/>
    <property type="match status" value="1"/>
</dbReference>
<keyword evidence="8 15" id="KW-0227">DNA damage</keyword>
<dbReference type="CDD" id="cd07968">
    <property type="entry name" value="OBF_DNA_ligase_IV"/>
    <property type="match status" value="1"/>
</dbReference>
<dbReference type="SUPFAM" id="SSF117018">
    <property type="entry name" value="ATP-dependent DNA ligase DNA-binding domain"/>
    <property type="match status" value="1"/>
</dbReference>
<dbReference type="EC" id="6.5.1.1" evidence="15"/>
<comment type="cofactor">
    <cofactor evidence="1">
        <name>Mg(2+)</name>
        <dbReference type="ChEBI" id="CHEBI:18420"/>
    </cofactor>
</comment>
<evidence type="ECO:0000256" key="3">
    <source>
        <dbReference type="ARBA" id="ARBA00007572"/>
    </source>
</evidence>
<keyword evidence="10" id="KW-0460">Magnesium</keyword>
<evidence type="ECO:0000256" key="2">
    <source>
        <dbReference type="ARBA" id="ARBA00004123"/>
    </source>
</evidence>
<dbReference type="InterPro" id="IPR012310">
    <property type="entry name" value="DNA_ligase_ATP-dep_cent"/>
</dbReference>
<comment type="subcellular location">
    <subcellularLocation>
        <location evidence="2">Nucleus</location>
    </subcellularLocation>
</comment>
<dbReference type="GO" id="GO:0046872">
    <property type="term" value="F:metal ion binding"/>
    <property type="evidence" value="ECO:0007669"/>
    <property type="project" value="UniProtKB-KW"/>
</dbReference>
<feature type="compositionally biased region" description="Basic and acidic residues" evidence="17">
    <location>
        <begin position="818"/>
        <end position="831"/>
    </location>
</feature>
<dbReference type="Gene3D" id="1.10.3260.10">
    <property type="entry name" value="DNA ligase, ATP-dependent, N-terminal domain"/>
    <property type="match status" value="1"/>
</dbReference>
<dbReference type="PROSITE" id="PS50160">
    <property type="entry name" value="DNA_LIGASE_A3"/>
    <property type="match status" value="1"/>
</dbReference>
<evidence type="ECO:0000256" key="10">
    <source>
        <dbReference type="ARBA" id="ARBA00022842"/>
    </source>
</evidence>
<evidence type="ECO:0000256" key="6">
    <source>
        <dbReference type="ARBA" id="ARBA00022737"/>
    </source>
</evidence>
<evidence type="ECO:0000256" key="14">
    <source>
        <dbReference type="ARBA" id="ARBA00034003"/>
    </source>
</evidence>
<feature type="compositionally biased region" description="Polar residues" evidence="17">
    <location>
        <begin position="873"/>
        <end position="886"/>
    </location>
</feature>
<dbReference type="eggNOG" id="KOG0966">
    <property type="taxonomic scope" value="Eukaryota"/>
</dbReference>
<dbReference type="GO" id="GO:0032807">
    <property type="term" value="C:DNA ligase IV complex"/>
    <property type="evidence" value="ECO:0007669"/>
    <property type="project" value="TreeGrafter"/>
</dbReference>
<feature type="domain" description="BRCT" evidence="19">
    <location>
        <begin position="665"/>
        <end position="761"/>
    </location>
</feature>
<evidence type="ECO:0000313" key="20">
    <source>
        <dbReference type="EMBL" id="EPT00675.1"/>
    </source>
</evidence>
<accession>S8FQX5</accession>
<dbReference type="SUPFAM" id="SSF50249">
    <property type="entry name" value="Nucleic acid-binding proteins"/>
    <property type="match status" value="1"/>
</dbReference>
<keyword evidence="11 15" id="KW-0233">DNA recombination</keyword>
<reference evidence="20 21" key="1">
    <citation type="journal article" date="2012" name="Science">
        <title>The Paleozoic origin of enzymatic lignin decomposition reconstructed from 31 fungal genomes.</title>
        <authorList>
            <person name="Floudas D."/>
            <person name="Binder M."/>
            <person name="Riley R."/>
            <person name="Barry K."/>
            <person name="Blanchette R.A."/>
            <person name="Henrissat B."/>
            <person name="Martinez A.T."/>
            <person name="Otillar R."/>
            <person name="Spatafora J.W."/>
            <person name="Yadav J.S."/>
            <person name="Aerts A."/>
            <person name="Benoit I."/>
            <person name="Boyd A."/>
            <person name="Carlson A."/>
            <person name="Copeland A."/>
            <person name="Coutinho P.M."/>
            <person name="de Vries R.P."/>
            <person name="Ferreira P."/>
            <person name="Findley K."/>
            <person name="Foster B."/>
            <person name="Gaskell J."/>
            <person name="Glotzer D."/>
            <person name="Gorecki P."/>
            <person name="Heitman J."/>
            <person name="Hesse C."/>
            <person name="Hori C."/>
            <person name="Igarashi K."/>
            <person name="Jurgens J.A."/>
            <person name="Kallen N."/>
            <person name="Kersten P."/>
            <person name="Kohler A."/>
            <person name="Kuees U."/>
            <person name="Kumar T.K.A."/>
            <person name="Kuo A."/>
            <person name="LaButti K."/>
            <person name="Larrondo L.F."/>
            <person name="Lindquist E."/>
            <person name="Ling A."/>
            <person name="Lombard V."/>
            <person name="Lucas S."/>
            <person name="Lundell T."/>
            <person name="Martin R."/>
            <person name="McLaughlin D.J."/>
            <person name="Morgenstern I."/>
            <person name="Morin E."/>
            <person name="Murat C."/>
            <person name="Nagy L.G."/>
            <person name="Nolan M."/>
            <person name="Ohm R.A."/>
            <person name="Patyshakuliyeva A."/>
            <person name="Rokas A."/>
            <person name="Ruiz-Duenas F.J."/>
            <person name="Sabat G."/>
            <person name="Salamov A."/>
            <person name="Samejima M."/>
            <person name="Schmutz J."/>
            <person name="Slot J.C."/>
            <person name="St John F."/>
            <person name="Stenlid J."/>
            <person name="Sun H."/>
            <person name="Sun S."/>
            <person name="Syed K."/>
            <person name="Tsang A."/>
            <person name="Wiebenga A."/>
            <person name="Young D."/>
            <person name="Pisabarro A."/>
            <person name="Eastwood D.C."/>
            <person name="Martin F."/>
            <person name="Cullen D."/>
            <person name="Grigoriev I.V."/>
            <person name="Hibbett D.S."/>
        </authorList>
    </citation>
    <scope>NUCLEOTIDE SEQUENCE</scope>
    <source>
        <strain evidence="21">FP-58527</strain>
    </source>
</reference>
<evidence type="ECO:0000259" key="19">
    <source>
        <dbReference type="PROSITE" id="PS50172"/>
    </source>
</evidence>
<evidence type="ECO:0000256" key="4">
    <source>
        <dbReference type="ARBA" id="ARBA00022598"/>
    </source>
</evidence>
<evidence type="ECO:0000256" key="1">
    <source>
        <dbReference type="ARBA" id="ARBA00001946"/>
    </source>
</evidence>
<keyword evidence="5" id="KW-0479">Metal-binding</keyword>
<evidence type="ECO:0000256" key="17">
    <source>
        <dbReference type="SAM" id="MobiDB-lite"/>
    </source>
</evidence>
<evidence type="ECO:0000256" key="9">
    <source>
        <dbReference type="ARBA" id="ARBA00022840"/>
    </source>
</evidence>
<dbReference type="InterPro" id="IPR036599">
    <property type="entry name" value="DNA_ligase_N_sf"/>
</dbReference>
<evidence type="ECO:0000259" key="18">
    <source>
        <dbReference type="PROSITE" id="PS50160"/>
    </source>
</evidence>
<name>S8FQX5_FOMSC</name>
<feature type="compositionally biased region" description="Polar residues" evidence="17">
    <location>
        <begin position="788"/>
        <end position="799"/>
    </location>
</feature>
<dbReference type="PROSITE" id="PS00333">
    <property type="entry name" value="DNA_LIGASE_A2"/>
    <property type="match status" value="1"/>
</dbReference>
<keyword evidence="9 15" id="KW-0067">ATP-binding</keyword>
<dbReference type="Pfam" id="PF16589">
    <property type="entry name" value="BRCT_2"/>
    <property type="match status" value="1"/>
</dbReference>
<organism evidence="20 21">
    <name type="scientific">Fomitopsis schrenkii</name>
    <name type="common">Brown rot fungus</name>
    <dbReference type="NCBI Taxonomy" id="2126942"/>
    <lineage>
        <taxon>Eukaryota</taxon>
        <taxon>Fungi</taxon>
        <taxon>Dikarya</taxon>
        <taxon>Basidiomycota</taxon>
        <taxon>Agaricomycotina</taxon>
        <taxon>Agaricomycetes</taxon>
        <taxon>Polyporales</taxon>
        <taxon>Fomitopsis</taxon>
    </lineage>
</organism>
<dbReference type="SMART" id="SM00292">
    <property type="entry name" value="BRCT"/>
    <property type="match status" value="2"/>
</dbReference>
<dbReference type="InterPro" id="IPR012308">
    <property type="entry name" value="DNA_ligase_ATP-dep_N"/>
</dbReference>
<feature type="region of interest" description="Disordered" evidence="17">
    <location>
        <begin position="624"/>
        <end position="647"/>
    </location>
</feature>
<dbReference type="PROSITE" id="PS50172">
    <property type="entry name" value="BRCT"/>
    <property type="match status" value="2"/>
</dbReference>
<keyword evidence="6" id="KW-0677">Repeat</keyword>
<comment type="catalytic activity">
    <reaction evidence="14 15">
        <text>ATP + (deoxyribonucleotide)n-3'-hydroxyl + 5'-phospho-(deoxyribonucleotide)m = (deoxyribonucleotide)n+m + AMP + diphosphate.</text>
        <dbReference type="EC" id="6.5.1.1"/>
    </reaction>
</comment>
<keyword evidence="12 15" id="KW-0234">DNA repair</keyword>
<evidence type="ECO:0000256" key="11">
    <source>
        <dbReference type="ARBA" id="ARBA00023172"/>
    </source>
</evidence>
<feature type="domain" description="ATP-dependent DNA ligase family profile" evidence="18">
    <location>
        <begin position="374"/>
        <end position="508"/>
    </location>
</feature>
<feature type="compositionally biased region" description="Basic and acidic residues" evidence="17">
    <location>
        <begin position="629"/>
        <end position="638"/>
    </location>
</feature>
<evidence type="ECO:0000256" key="13">
    <source>
        <dbReference type="ARBA" id="ARBA00023242"/>
    </source>
</evidence>
<dbReference type="Gene3D" id="3.40.50.10190">
    <property type="entry name" value="BRCT domain"/>
    <property type="match status" value="2"/>
</dbReference>
<dbReference type="GO" id="GO:0005524">
    <property type="term" value="F:ATP binding"/>
    <property type="evidence" value="ECO:0007669"/>
    <property type="project" value="UniProtKB-KW"/>
</dbReference>
<dbReference type="GO" id="GO:0003910">
    <property type="term" value="F:DNA ligase (ATP) activity"/>
    <property type="evidence" value="ECO:0007669"/>
    <property type="project" value="UniProtKB-EC"/>
</dbReference>